<dbReference type="OrthoDB" id="8909125at2"/>
<keyword evidence="2" id="KW-1185">Reference proteome</keyword>
<comment type="caution">
    <text evidence="1">The sequence shown here is derived from an EMBL/GenBank/DDBJ whole genome shotgun (WGS) entry which is preliminary data.</text>
</comment>
<name>A0A328ZF82_9BURK</name>
<organism evidence="1 2">
    <name type="scientific">Paracidovorax anthurii</name>
    <dbReference type="NCBI Taxonomy" id="78229"/>
    <lineage>
        <taxon>Bacteria</taxon>
        <taxon>Pseudomonadati</taxon>
        <taxon>Pseudomonadota</taxon>
        <taxon>Betaproteobacteria</taxon>
        <taxon>Burkholderiales</taxon>
        <taxon>Comamonadaceae</taxon>
        <taxon>Paracidovorax</taxon>
    </lineage>
</organism>
<dbReference type="EMBL" id="QLTA01000008">
    <property type="protein sequence ID" value="RAR85020.1"/>
    <property type="molecule type" value="Genomic_DNA"/>
</dbReference>
<protein>
    <submittedName>
        <fullName evidence="1">Uncharacterized protein</fullName>
    </submittedName>
</protein>
<gene>
    <name evidence="1" type="ORF">AX018_1008113</name>
</gene>
<proteinExistence type="predicted"/>
<accession>A0A328ZF82</accession>
<sequence>MAALPDQQDASLRDLFDAAKLACEHWKDRPAALQAMEQECRAVSPHQRAELIEHFQSAYLIPTIDEAKESTE</sequence>
<dbReference type="Proteomes" id="UP000248856">
    <property type="component" value="Unassembled WGS sequence"/>
</dbReference>
<dbReference type="RefSeq" id="WP_111876436.1">
    <property type="nucleotide sequence ID" value="NZ_CBCSGC010000010.1"/>
</dbReference>
<reference evidence="1 2" key="1">
    <citation type="submission" date="2018-06" db="EMBL/GenBank/DDBJ databases">
        <title>Genomic Encyclopedia of Archaeal and Bacterial Type Strains, Phase II (KMG-II): from individual species to whole genera.</title>
        <authorList>
            <person name="Goeker M."/>
        </authorList>
    </citation>
    <scope>NUCLEOTIDE SEQUENCE [LARGE SCALE GENOMIC DNA]</scope>
    <source>
        <strain evidence="1 2">CFPB 3232</strain>
    </source>
</reference>
<evidence type="ECO:0000313" key="1">
    <source>
        <dbReference type="EMBL" id="RAR85020.1"/>
    </source>
</evidence>
<dbReference type="AlphaFoldDB" id="A0A328ZF82"/>
<evidence type="ECO:0000313" key="2">
    <source>
        <dbReference type="Proteomes" id="UP000248856"/>
    </source>
</evidence>